<accession>A0A3Q9FY47</accession>
<dbReference type="RefSeq" id="WP_126914287.1">
    <property type="nucleotide sequence ID" value="NZ_CP034587.1"/>
</dbReference>
<dbReference type="Pfam" id="PF04203">
    <property type="entry name" value="Sortase"/>
    <property type="match status" value="1"/>
</dbReference>
<dbReference type="Gene3D" id="2.40.260.10">
    <property type="entry name" value="Sortase"/>
    <property type="match status" value="1"/>
</dbReference>
<dbReference type="InterPro" id="IPR023365">
    <property type="entry name" value="Sortase_dom-sf"/>
</dbReference>
<dbReference type="InterPro" id="IPR042001">
    <property type="entry name" value="Sortase_F"/>
</dbReference>
<dbReference type="OrthoDB" id="525039at2"/>
<evidence type="ECO:0000313" key="5">
    <source>
        <dbReference type="Proteomes" id="UP000267900"/>
    </source>
</evidence>
<evidence type="ECO:0000256" key="2">
    <source>
        <dbReference type="SAM" id="MobiDB-lite"/>
    </source>
</evidence>
<protein>
    <submittedName>
        <fullName evidence="4">Class F sortase</fullName>
    </submittedName>
</protein>
<evidence type="ECO:0000256" key="3">
    <source>
        <dbReference type="SAM" id="Phobius"/>
    </source>
</evidence>
<evidence type="ECO:0000313" key="4">
    <source>
        <dbReference type="EMBL" id="AZQ71734.1"/>
    </source>
</evidence>
<dbReference type="AlphaFoldDB" id="A0A3Q9FY47"/>
<dbReference type="GO" id="GO:0016787">
    <property type="term" value="F:hydrolase activity"/>
    <property type="evidence" value="ECO:0007669"/>
    <property type="project" value="UniProtKB-KW"/>
</dbReference>
<reference evidence="4 5" key="1">
    <citation type="submission" date="2018-12" db="EMBL/GenBank/DDBJ databases">
        <title>The whole draft genome of Streptomyce luteoverticillatus CGMCC 15060.</title>
        <authorList>
            <person name="Feng Z."/>
            <person name="Chen G."/>
            <person name="Zhang J."/>
            <person name="Zhu H."/>
            <person name="Yu X."/>
            <person name="Zhang W."/>
            <person name="Zhang X."/>
        </authorList>
    </citation>
    <scope>NUCLEOTIDE SEQUENCE [LARGE SCALE GENOMIC DNA]</scope>
    <source>
        <strain evidence="4 5">CGMCC 15060</strain>
    </source>
</reference>
<keyword evidence="5" id="KW-1185">Reference proteome</keyword>
<keyword evidence="3" id="KW-0812">Transmembrane</keyword>
<evidence type="ECO:0000256" key="1">
    <source>
        <dbReference type="ARBA" id="ARBA00022801"/>
    </source>
</evidence>
<gene>
    <name evidence="4" type="ORF">EKH77_11385</name>
</gene>
<keyword evidence="1" id="KW-0378">Hydrolase</keyword>
<keyword evidence="3" id="KW-1133">Transmembrane helix</keyword>
<dbReference type="NCBIfam" id="NF033748">
    <property type="entry name" value="class_F_sortase"/>
    <property type="match status" value="1"/>
</dbReference>
<dbReference type="CDD" id="cd05829">
    <property type="entry name" value="Sortase_F"/>
    <property type="match status" value="1"/>
</dbReference>
<sequence>MDEDRPGGTGRLLTGTAWAALLVALWLWGRDITEVPMATAPTTGDVAAVGRPADPALPPAHRPLAGSAPRGLTIKAMNVHAPVEDHGLTPQGAVAPPPYARPGAVAWYQDGPQPGSPGAAVLVGHLDTDHAPAVFYGLGGIRRGTEVDVTRADGSVARFTVEDVSVFTKERFDAARAYGPHVKDRAELRLITCGGYYDRDRRSYSANVVVSAYLTGATEAAANGSGRAA</sequence>
<organism evidence="4 5">
    <name type="scientific">Streptomyces luteoverticillatus</name>
    <name type="common">Streptoverticillium luteoverticillatus</name>
    <dbReference type="NCBI Taxonomy" id="66425"/>
    <lineage>
        <taxon>Bacteria</taxon>
        <taxon>Bacillati</taxon>
        <taxon>Actinomycetota</taxon>
        <taxon>Actinomycetes</taxon>
        <taxon>Kitasatosporales</taxon>
        <taxon>Streptomycetaceae</taxon>
        <taxon>Streptomyces</taxon>
    </lineage>
</organism>
<dbReference type="InterPro" id="IPR005754">
    <property type="entry name" value="Sortase"/>
</dbReference>
<proteinExistence type="predicted"/>
<dbReference type="EMBL" id="CP034587">
    <property type="protein sequence ID" value="AZQ71734.1"/>
    <property type="molecule type" value="Genomic_DNA"/>
</dbReference>
<dbReference type="SUPFAM" id="SSF63817">
    <property type="entry name" value="Sortase"/>
    <property type="match status" value="1"/>
</dbReference>
<keyword evidence="3" id="KW-0472">Membrane</keyword>
<dbReference type="Proteomes" id="UP000267900">
    <property type="component" value="Chromosome"/>
</dbReference>
<feature type="transmembrane region" description="Helical" evidence="3">
    <location>
        <begin position="12"/>
        <end position="29"/>
    </location>
</feature>
<feature type="region of interest" description="Disordered" evidence="2">
    <location>
        <begin position="46"/>
        <end position="68"/>
    </location>
</feature>
<name>A0A3Q9FY47_STRLT</name>